<name>A0A8X7NCI9_9BASI</name>
<reference evidence="2" key="1">
    <citation type="submission" date="2016-04" db="EMBL/GenBank/DDBJ databases">
        <authorList>
            <person name="Nguyen H.D."/>
            <person name="Samba Siva P."/>
            <person name="Cullis J."/>
            <person name="Levesque C.A."/>
            <person name="Hambleton S."/>
        </authorList>
    </citation>
    <scope>NUCLEOTIDE SEQUENCE</scope>
    <source>
        <strain evidence="2">DAOMC 236422</strain>
    </source>
</reference>
<organism evidence="2 3">
    <name type="scientific">Tilletia walkeri</name>
    <dbReference type="NCBI Taxonomy" id="117179"/>
    <lineage>
        <taxon>Eukaryota</taxon>
        <taxon>Fungi</taxon>
        <taxon>Dikarya</taxon>
        <taxon>Basidiomycota</taxon>
        <taxon>Ustilaginomycotina</taxon>
        <taxon>Exobasidiomycetes</taxon>
        <taxon>Tilletiales</taxon>
        <taxon>Tilletiaceae</taxon>
        <taxon>Tilletia</taxon>
    </lineage>
</organism>
<reference evidence="2" key="2">
    <citation type="journal article" date="2019" name="IMA Fungus">
        <title>Genome sequencing and comparison of five Tilletia species to identify candidate genes for the detection of regulated species infecting wheat.</title>
        <authorList>
            <person name="Nguyen H.D.T."/>
            <person name="Sultana T."/>
            <person name="Kesanakurti P."/>
            <person name="Hambleton S."/>
        </authorList>
    </citation>
    <scope>NUCLEOTIDE SEQUENCE</scope>
    <source>
        <strain evidence="2">DAOMC 236422</strain>
    </source>
</reference>
<keyword evidence="3" id="KW-1185">Reference proteome</keyword>
<gene>
    <name evidence="2" type="ORF">A4X09_0g1938</name>
</gene>
<proteinExistence type="predicted"/>
<evidence type="ECO:0000256" key="1">
    <source>
        <dbReference type="SAM" id="MobiDB-lite"/>
    </source>
</evidence>
<evidence type="ECO:0000313" key="3">
    <source>
        <dbReference type="Proteomes" id="UP000078113"/>
    </source>
</evidence>
<sequence length="88" mass="9875">MGWVEPFQTTTSTISILPTSPDPSRCPSPTLSPTLLTLASLSIEIFSTHHICLPPPLPDYPGLSFFTSPPLLSWKPFLFFKRRLRHPI</sequence>
<feature type="compositionally biased region" description="Low complexity" evidence="1">
    <location>
        <begin position="9"/>
        <end position="19"/>
    </location>
</feature>
<feature type="region of interest" description="Disordered" evidence="1">
    <location>
        <begin position="1"/>
        <end position="28"/>
    </location>
</feature>
<dbReference type="Proteomes" id="UP000078113">
    <property type="component" value="Unassembled WGS sequence"/>
</dbReference>
<protein>
    <submittedName>
        <fullName evidence="2">Uncharacterized protein</fullName>
    </submittedName>
</protein>
<accession>A0A8X7NCI9</accession>
<dbReference type="EMBL" id="LWDG02000052">
    <property type="protein sequence ID" value="KAE8270407.1"/>
    <property type="molecule type" value="Genomic_DNA"/>
</dbReference>
<comment type="caution">
    <text evidence="2">The sequence shown here is derived from an EMBL/GenBank/DDBJ whole genome shotgun (WGS) entry which is preliminary data.</text>
</comment>
<evidence type="ECO:0000313" key="2">
    <source>
        <dbReference type="EMBL" id="KAE8270407.1"/>
    </source>
</evidence>
<dbReference type="AlphaFoldDB" id="A0A8X7NCI9"/>